<dbReference type="Pfam" id="PF08352">
    <property type="entry name" value="oligo_HPY"/>
    <property type="match status" value="2"/>
</dbReference>
<reference evidence="11" key="1">
    <citation type="journal article" date="2019" name="Int. J. Syst. Evol. Microbiol.">
        <title>The Global Catalogue of Microorganisms (GCM) 10K type strain sequencing project: providing services to taxonomists for standard genome sequencing and annotation.</title>
        <authorList>
            <consortium name="The Broad Institute Genomics Platform"/>
            <consortium name="The Broad Institute Genome Sequencing Center for Infectious Disease"/>
            <person name="Wu L."/>
            <person name="Ma J."/>
        </authorList>
    </citation>
    <scope>NUCLEOTIDE SEQUENCE [LARGE SCALE GENOMIC DNA]</scope>
    <source>
        <strain evidence="11">CGMCC 4.7144</strain>
    </source>
</reference>
<evidence type="ECO:0000256" key="8">
    <source>
        <dbReference type="SAM" id="MobiDB-lite"/>
    </source>
</evidence>
<dbReference type="PROSITE" id="PS50893">
    <property type="entry name" value="ABC_TRANSPORTER_2"/>
    <property type="match status" value="2"/>
</dbReference>
<dbReference type="RefSeq" id="WP_377511293.1">
    <property type="nucleotide sequence ID" value="NZ_JBHSQS010000007.1"/>
</dbReference>
<organism evidence="10 11">
    <name type="scientific">Micromonospora vulcania</name>
    <dbReference type="NCBI Taxonomy" id="1441873"/>
    <lineage>
        <taxon>Bacteria</taxon>
        <taxon>Bacillati</taxon>
        <taxon>Actinomycetota</taxon>
        <taxon>Actinomycetes</taxon>
        <taxon>Micromonosporales</taxon>
        <taxon>Micromonosporaceae</taxon>
        <taxon>Micromonospora</taxon>
    </lineage>
</organism>
<name>A0ABW1H4A6_9ACTN</name>
<comment type="caution">
    <text evidence="10">The sequence shown here is derived from an EMBL/GenBank/DDBJ whole genome shotgun (WGS) entry which is preliminary data.</text>
</comment>
<dbReference type="SMART" id="SM00382">
    <property type="entry name" value="AAA"/>
    <property type="match status" value="2"/>
</dbReference>
<evidence type="ECO:0000256" key="4">
    <source>
        <dbReference type="ARBA" id="ARBA00022475"/>
    </source>
</evidence>
<dbReference type="NCBIfam" id="NF007739">
    <property type="entry name" value="PRK10419.1"/>
    <property type="match status" value="2"/>
</dbReference>
<dbReference type="Proteomes" id="UP001596226">
    <property type="component" value="Unassembled WGS sequence"/>
</dbReference>
<dbReference type="InterPro" id="IPR013563">
    <property type="entry name" value="Oligopep_ABC_C"/>
</dbReference>
<dbReference type="GO" id="GO:0005524">
    <property type="term" value="F:ATP binding"/>
    <property type="evidence" value="ECO:0007669"/>
    <property type="project" value="UniProtKB-KW"/>
</dbReference>
<comment type="subcellular location">
    <subcellularLocation>
        <location evidence="1">Cell membrane</location>
        <topology evidence="1">Peripheral membrane protein</topology>
    </subcellularLocation>
</comment>
<dbReference type="InterPro" id="IPR003593">
    <property type="entry name" value="AAA+_ATPase"/>
</dbReference>
<evidence type="ECO:0000256" key="2">
    <source>
        <dbReference type="ARBA" id="ARBA00005417"/>
    </source>
</evidence>
<dbReference type="PANTHER" id="PTHR43297:SF2">
    <property type="entry name" value="DIPEPTIDE TRANSPORT ATP-BINDING PROTEIN DPPD"/>
    <property type="match status" value="1"/>
</dbReference>
<gene>
    <name evidence="10" type="ORF">ACFQGL_14285</name>
</gene>
<dbReference type="InterPro" id="IPR003439">
    <property type="entry name" value="ABC_transporter-like_ATP-bd"/>
</dbReference>
<evidence type="ECO:0000313" key="11">
    <source>
        <dbReference type="Proteomes" id="UP001596226"/>
    </source>
</evidence>
<comment type="similarity">
    <text evidence="2">Belongs to the ABC transporter superfamily.</text>
</comment>
<feature type="domain" description="ABC transporter" evidence="9">
    <location>
        <begin position="304"/>
        <end position="554"/>
    </location>
</feature>
<dbReference type="EMBL" id="JBHSQS010000007">
    <property type="protein sequence ID" value="MFC5924514.1"/>
    <property type="molecule type" value="Genomic_DNA"/>
</dbReference>
<dbReference type="InterPro" id="IPR017871">
    <property type="entry name" value="ABC_transporter-like_CS"/>
</dbReference>
<keyword evidence="11" id="KW-1185">Reference proteome</keyword>
<evidence type="ECO:0000256" key="1">
    <source>
        <dbReference type="ARBA" id="ARBA00004202"/>
    </source>
</evidence>
<evidence type="ECO:0000256" key="5">
    <source>
        <dbReference type="ARBA" id="ARBA00022741"/>
    </source>
</evidence>
<feature type="compositionally biased region" description="Polar residues" evidence="8">
    <location>
        <begin position="287"/>
        <end position="297"/>
    </location>
</feature>
<evidence type="ECO:0000256" key="6">
    <source>
        <dbReference type="ARBA" id="ARBA00022840"/>
    </source>
</evidence>
<evidence type="ECO:0000259" key="9">
    <source>
        <dbReference type="PROSITE" id="PS50893"/>
    </source>
</evidence>
<evidence type="ECO:0000256" key="3">
    <source>
        <dbReference type="ARBA" id="ARBA00022448"/>
    </source>
</evidence>
<keyword evidence="7" id="KW-0472">Membrane</keyword>
<dbReference type="NCBIfam" id="NF008453">
    <property type="entry name" value="PRK11308.1"/>
    <property type="match status" value="2"/>
</dbReference>
<proteinExistence type="inferred from homology"/>
<dbReference type="InterPro" id="IPR027417">
    <property type="entry name" value="P-loop_NTPase"/>
</dbReference>
<evidence type="ECO:0000313" key="10">
    <source>
        <dbReference type="EMBL" id="MFC5924514.1"/>
    </source>
</evidence>
<dbReference type="PROSITE" id="PS00211">
    <property type="entry name" value="ABC_TRANSPORTER_1"/>
    <property type="match status" value="2"/>
</dbReference>
<dbReference type="PANTHER" id="PTHR43297">
    <property type="entry name" value="OLIGOPEPTIDE TRANSPORT ATP-BINDING PROTEIN APPD"/>
    <property type="match status" value="1"/>
</dbReference>
<feature type="region of interest" description="Disordered" evidence="8">
    <location>
        <begin position="274"/>
        <end position="299"/>
    </location>
</feature>
<keyword evidence="6 10" id="KW-0067">ATP-binding</keyword>
<feature type="domain" description="ABC transporter" evidence="9">
    <location>
        <begin position="19"/>
        <end position="268"/>
    </location>
</feature>
<dbReference type="Pfam" id="PF00005">
    <property type="entry name" value="ABC_tran"/>
    <property type="match status" value="2"/>
</dbReference>
<keyword evidence="3" id="KW-0813">Transport</keyword>
<keyword evidence="4" id="KW-1003">Cell membrane</keyword>
<accession>A0ABW1H4A6</accession>
<dbReference type="CDD" id="cd03257">
    <property type="entry name" value="ABC_NikE_OppD_transporters"/>
    <property type="match status" value="2"/>
</dbReference>
<dbReference type="SUPFAM" id="SSF52540">
    <property type="entry name" value="P-loop containing nucleoside triphosphate hydrolases"/>
    <property type="match status" value="2"/>
</dbReference>
<dbReference type="InterPro" id="IPR050388">
    <property type="entry name" value="ABC_Ni/Peptide_Import"/>
</dbReference>
<sequence>MTVSSSEPRLATATRSPLLAVAGLAVSFEVDGETHTAVRDASFELRRGQVLALVGESGSGKSVTAMATLGLLPATARVSGSITLAGTELIGAEPELLREVRGGRIGTIFQEPMTALNPVFTIGDQIAEAIRAHRPVRRSAAAARVRELLATVGLDDTARVARSYPHELSGGQLQRAMIAMAISCDPVLLIADEPTTALDVTVQAGILDLLRDLRTRLDMAVLLITHDMGVVADVADDVVVLRDGQIVEQADAAQLFSAPRHEYTRTLLNSVPRLPELRLDQPEPDTSEPSRVDTSGTPRADGTVLLRDVVVEYAGRRRGRSVRALDDVSLDIAQGEVVALVGESGSGKSTLGRALAGLVPVAQGTVTVAGIDVGRAARRVFPGRELREFRARLGIVFQDPASSLNPRRTVGASIAEPLSLHTDLSSDAQRRRVDELLDAVELPARLRDRHPHEMSGGQRQRVAIARAIALNPALLIADEPTSALDVSVQARILELLRSLQRQFGFSCLFISHDLAVVEQLADRVAVLHRGRIVEEGPASIVLRAPRDPYTARLLAAAPVADPAQQALRRSAWRQLTHTAP</sequence>
<evidence type="ECO:0000256" key="7">
    <source>
        <dbReference type="ARBA" id="ARBA00023136"/>
    </source>
</evidence>
<keyword evidence="5" id="KW-0547">Nucleotide-binding</keyword>
<dbReference type="Gene3D" id="3.40.50.300">
    <property type="entry name" value="P-loop containing nucleotide triphosphate hydrolases"/>
    <property type="match status" value="2"/>
</dbReference>
<protein>
    <submittedName>
        <fullName evidence="10">Dipeptide ABC transporter ATP-binding protein</fullName>
    </submittedName>
</protein>